<comment type="caution">
    <text evidence="4">The sequence shown here is derived from an EMBL/GenBank/DDBJ whole genome shotgun (WGS) entry which is preliminary data.</text>
</comment>
<feature type="region of interest" description="Disordered" evidence="2">
    <location>
        <begin position="1"/>
        <end position="109"/>
    </location>
</feature>
<evidence type="ECO:0000256" key="1">
    <source>
        <dbReference type="ARBA" id="ARBA00007357"/>
    </source>
</evidence>
<dbReference type="AlphaFoldDB" id="A0A9J6E1N3"/>
<dbReference type="Gene3D" id="3.40.390.10">
    <property type="entry name" value="Collagenase (Catalytic Domain)"/>
    <property type="match status" value="2"/>
</dbReference>
<feature type="compositionally biased region" description="Low complexity" evidence="2">
    <location>
        <begin position="92"/>
        <end position="103"/>
    </location>
</feature>
<accession>A0A9J6E1N3</accession>
<name>A0A9J6E1N3_RHIMP</name>
<feature type="domain" description="Peptidase M13 N-terminal" evidence="3">
    <location>
        <begin position="191"/>
        <end position="325"/>
    </location>
</feature>
<feature type="compositionally biased region" description="Basic and acidic residues" evidence="2">
    <location>
        <begin position="1"/>
        <end position="15"/>
    </location>
</feature>
<evidence type="ECO:0000256" key="2">
    <source>
        <dbReference type="SAM" id="MobiDB-lite"/>
    </source>
</evidence>
<reference evidence="4" key="1">
    <citation type="journal article" date="2020" name="Cell">
        <title>Large-Scale Comparative Analyses of Tick Genomes Elucidate Their Genetic Diversity and Vector Capacities.</title>
        <authorList>
            <consortium name="Tick Genome and Microbiome Consortium (TIGMIC)"/>
            <person name="Jia N."/>
            <person name="Wang J."/>
            <person name="Shi W."/>
            <person name="Du L."/>
            <person name="Sun Y."/>
            <person name="Zhan W."/>
            <person name="Jiang J.F."/>
            <person name="Wang Q."/>
            <person name="Zhang B."/>
            <person name="Ji P."/>
            <person name="Bell-Sakyi L."/>
            <person name="Cui X.M."/>
            <person name="Yuan T.T."/>
            <person name="Jiang B.G."/>
            <person name="Yang W.F."/>
            <person name="Lam T.T."/>
            <person name="Chang Q.C."/>
            <person name="Ding S.J."/>
            <person name="Wang X.J."/>
            <person name="Zhu J.G."/>
            <person name="Ruan X.D."/>
            <person name="Zhao L."/>
            <person name="Wei J.T."/>
            <person name="Ye R.Z."/>
            <person name="Que T.C."/>
            <person name="Du C.H."/>
            <person name="Zhou Y.H."/>
            <person name="Cheng J.X."/>
            <person name="Dai P.F."/>
            <person name="Guo W.B."/>
            <person name="Han X.H."/>
            <person name="Huang E.J."/>
            <person name="Li L.F."/>
            <person name="Wei W."/>
            <person name="Gao Y.C."/>
            <person name="Liu J.Z."/>
            <person name="Shao H.Z."/>
            <person name="Wang X."/>
            <person name="Wang C.C."/>
            <person name="Yang T.C."/>
            <person name="Huo Q.B."/>
            <person name="Li W."/>
            <person name="Chen H.Y."/>
            <person name="Chen S.E."/>
            <person name="Zhou L.G."/>
            <person name="Ni X.B."/>
            <person name="Tian J.H."/>
            <person name="Sheng Y."/>
            <person name="Liu T."/>
            <person name="Pan Y.S."/>
            <person name="Xia L.Y."/>
            <person name="Li J."/>
            <person name="Zhao F."/>
            <person name="Cao W.C."/>
        </authorList>
    </citation>
    <scope>NUCLEOTIDE SEQUENCE</scope>
    <source>
        <strain evidence="4">Rmic-2018</strain>
    </source>
</reference>
<dbReference type="InterPro" id="IPR042089">
    <property type="entry name" value="Peptidase_M13_dom_2"/>
</dbReference>
<gene>
    <name evidence="4" type="ORF">HPB51_012659</name>
</gene>
<proteinExistence type="inferred from homology"/>
<evidence type="ECO:0000313" key="4">
    <source>
        <dbReference type="EMBL" id="KAH8028073.1"/>
    </source>
</evidence>
<dbReference type="Pfam" id="PF05649">
    <property type="entry name" value="Peptidase_M13_N"/>
    <property type="match status" value="1"/>
</dbReference>
<organism evidence="4 5">
    <name type="scientific">Rhipicephalus microplus</name>
    <name type="common">Cattle tick</name>
    <name type="synonym">Boophilus microplus</name>
    <dbReference type="NCBI Taxonomy" id="6941"/>
    <lineage>
        <taxon>Eukaryota</taxon>
        <taxon>Metazoa</taxon>
        <taxon>Ecdysozoa</taxon>
        <taxon>Arthropoda</taxon>
        <taxon>Chelicerata</taxon>
        <taxon>Arachnida</taxon>
        <taxon>Acari</taxon>
        <taxon>Parasitiformes</taxon>
        <taxon>Ixodida</taxon>
        <taxon>Ixodoidea</taxon>
        <taxon>Ixodidae</taxon>
        <taxon>Rhipicephalinae</taxon>
        <taxon>Rhipicephalus</taxon>
        <taxon>Boophilus</taxon>
    </lineage>
</organism>
<feature type="compositionally biased region" description="Polar residues" evidence="2">
    <location>
        <begin position="38"/>
        <end position="47"/>
    </location>
</feature>
<dbReference type="GO" id="GO:0004222">
    <property type="term" value="F:metalloendopeptidase activity"/>
    <property type="evidence" value="ECO:0007669"/>
    <property type="project" value="InterPro"/>
</dbReference>
<feature type="compositionally biased region" description="Polar residues" evidence="2">
    <location>
        <begin position="81"/>
        <end position="91"/>
    </location>
</feature>
<evidence type="ECO:0000259" key="3">
    <source>
        <dbReference type="Pfam" id="PF05649"/>
    </source>
</evidence>
<dbReference type="InterPro" id="IPR000718">
    <property type="entry name" value="Peptidase_M13"/>
</dbReference>
<dbReference type="SUPFAM" id="SSF55486">
    <property type="entry name" value="Metalloproteases ('zincins'), catalytic domain"/>
    <property type="match status" value="1"/>
</dbReference>
<dbReference type="Proteomes" id="UP000821866">
    <property type="component" value="Chromosome 4"/>
</dbReference>
<dbReference type="PANTHER" id="PTHR11733">
    <property type="entry name" value="ZINC METALLOPROTEASE FAMILY M13 NEPRILYSIN-RELATED"/>
    <property type="match status" value="1"/>
</dbReference>
<dbReference type="PROSITE" id="PS51885">
    <property type="entry name" value="NEPRILYSIN"/>
    <property type="match status" value="1"/>
</dbReference>
<protein>
    <recommendedName>
        <fullName evidence="3">Peptidase M13 N-terminal domain-containing protein</fullName>
    </recommendedName>
</protein>
<evidence type="ECO:0000313" key="5">
    <source>
        <dbReference type="Proteomes" id="UP000821866"/>
    </source>
</evidence>
<dbReference type="VEuPathDB" id="VectorBase:LOC119168234"/>
<dbReference type="EMBL" id="JABSTU010000006">
    <property type="protein sequence ID" value="KAH8028073.1"/>
    <property type="molecule type" value="Genomic_DNA"/>
</dbReference>
<reference evidence="4" key="2">
    <citation type="submission" date="2021-09" db="EMBL/GenBank/DDBJ databases">
        <authorList>
            <person name="Jia N."/>
            <person name="Wang J."/>
            <person name="Shi W."/>
            <person name="Du L."/>
            <person name="Sun Y."/>
            <person name="Zhan W."/>
            <person name="Jiang J."/>
            <person name="Wang Q."/>
            <person name="Zhang B."/>
            <person name="Ji P."/>
            <person name="Sakyi L.B."/>
            <person name="Cui X."/>
            <person name="Yuan T."/>
            <person name="Jiang B."/>
            <person name="Yang W."/>
            <person name="Lam T.T.-Y."/>
            <person name="Chang Q."/>
            <person name="Ding S."/>
            <person name="Wang X."/>
            <person name="Zhu J."/>
            <person name="Ruan X."/>
            <person name="Zhao L."/>
            <person name="Wei J."/>
            <person name="Que T."/>
            <person name="Du C."/>
            <person name="Cheng J."/>
            <person name="Dai P."/>
            <person name="Han X."/>
            <person name="Huang E."/>
            <person name="Gao Y."/>
            <person name="Liu J."/>
            <person name="Shao H."/>
            <person name="Ye R."/>
            <person name="Li L."/>
            <person name="Wei W."/>
            <person name="Wang X."/>
            <person name="Wang C."/>
            <person name="Huo Q."/>
            <person name="Li W."/>
            <person name="Guo W."/>
            <person name="Chen H."/>
            <person name="Chen S."/>
            <person name="Zhou L."/>
            <person name="Zhou L."/>
            <person name="Ni X."/>
            <person name="Tian J."/>
            <person name="Zhou Y."/>
            <person name="Sheng Y."/>
            <person name="Liu T."/>
            <person name="Pan Y."/>
            <person name="Xia L."/>
            <person name="Li J."/>
            <person name="Zhao F."/>
            <person name="Cao W."/>
        </authorList>
    </citation>
    <scope>NUCLEOTIDE SEQUENCE</scope>
    <source>
        <strain evidence="4">Rmic-2018</strain>
        <tissue evidence="4">Larvae</tissue>
    </source>
</reference>
<dbReference type="PANTHER" id="PTHR11733:SF241">
    <property type="entry name" value="GH26575P-RELATED"/>
    <property type="match status" value="1"/>
</dbReference>
<dbReference type="InterPro" id="IPR008753">
    <property type="entry name" value="Peptidase_M13_N"/>
</dbReference>
<dbReference type="InterPro" id="IPR024079">
    <property type="entry name" value="MetalloPept_cat_dom_sf"/>
</dbReference>
<dbReference type="GO" id="GO:0016485">
    <property type="term" value="P:protein processing"/>
    <property type="evidence" value="ECO:0007669"/>
    <property type="project" value="TreeGrafter"/>
</dbReference>
<sequence>MKDSAKGRTPARDPRAFSPLSRPLSPQARTWNPKLPSGASTPWSPATATRARRPNVLSPRTPVRPRQDVRVAKLEPPSRATGRSPQGNRGQTPLSPTPESTTLHQTTDAKFTEQSKLAENKQRLFFGIFADDEEGSLEYSVHMAACTIGFSTALFFITFAASAYFPHCDDPVRCFDLASELHGSRDVDVDPCDDLFEHVCGRWTSMYPEQQDLFEILNNRLRVSLLEHVERVTADSNSAVDKVAAAITACMSVPEAGIDHRQTIRDVLRQRGLTFPSQEVRSTHQVFGILVALTLQDLLGVFFQLKLTPYLKEHDRLVFELKYAETMYRYVSEVEVLERCILAYEPNLQDVQDLAERLHNVETDVKTITMMHTSDNEQPQYRKFSDIDDIYGSRIQQDTGMKAQCSLELQTYIAWKVIKYLSYAASSKMSSCHFPEDTVHWSSTFAKTLQRCTNYVKLVAPHALLKLQTQSVLDDETINYTITIANRIQHHLELSYNFSWFDPESALGVINRLRSVHQIIGMASKLRSNAALNSYYSHIPEI</sequence>
<keyword evidence="5" id="KW-1185">Reference proteome</keyword>
<dbReference type="Gene3D" id="1.10.1380.10">
    <property type="entry name" value="Neutral endopeptidase , domain2"/>
    <property type="match status" value="2"/>
</dbReference>
<comment type="similarity">
    <text evidence="1">Belongs to the peptidase M13 family.</text>
</comment>
<dbReference type="GO" id="GO:0005886">
    <property type="term" value="C:plasma membrane"/>
    <property type="evidence" value="ECO:0007669"/>
    <property type="project" value="TreeGrafter"/>
</dbReference>